<dbReference type="EMBL" id="OZ020110">
    <property type="protein sequence ID" value="CAK9263093.1"/>
    <property type="molecule type" value="Genomic_DNA"/>
</dbReference>
<feature type="domain" description="Pyrrolo-quinoline quinone repeat" evidence="5">
    <location>
        <begin position="174"/>
        <end position="427"/>
    </location>
</feature>
<feature type="transmembrane region" description="Helical" evidence="4">
    <location>
        <begin position="12"/>
        <end position="34"/>
    </location>
</feature>
<dbReference type="SMART" id="SM00564">
    <property type="entry name" value="PQQ"/>
    <property type="match status" value="6"/>
</dbReference>
<dbReference type="InterPro" id="IPR018391">
    <property type="entry name" value="PQQ_b-propeller_rpt"/>
</dbReference>
<name>A0ABP0W8F5_9BRYO</name>
<evidence type="ECO:0000259" key="5">
    <source>
        <dbReference type="Pfam" id="PF13360"/>
    </source>
</evidence>
<dbReference type="InterPro" id="IPR011047">
    <property type="entry name" value="Quinoprotein_ADH-like_sf"/>
</dbReference>
<comment type="cofactor">
    <cofactor evidence="1">
        <name>pyrroloquinoline quinone</name>
        <dbReference type="ChEBI" id="CHEBI:58442"/>
    </cofactor>
</comment>
<evidence type="ECO:0000256" key="1">
    <source>
        <dbReference type="ARBA" id="ARBA00001931"/>
    </source>
</evidence>
<dbReference type="InterPro" id="IPR002372">
    <property type="entry name" value="PQQ_rpt_dom"/>
</dbReference>
<sequence>MEITLKHDVGSSLSLLFNFYSLVMYPLLCIQLFMERLIWKGTILHYVFKELMGPITLVVSLCTIYNFLKPLTSPCYATNDTSKKCSCLYIDKKHMYSKWCHNWQMPRMEKPRVVIMFICFTIHLCLASCHNVSTYTTCNAIGQWPNQGGGLLNTRHACLQKINPSTISKLALKWQVNVGLDVTVTPSVSNDGVVYVPSFDGNLYAINAKTGNVLWARNLTSFISSEILKNYTNIHQSPESALIYSRTTPVITKKTLLVGIYGPAILLSLHRDTGDLIWSSLLDQHPYAVLTMSGTVYKSSYFIGVSSLEETNFNLSDCCYFQGKMLKVDIKTGTIQWQTLMLPNNHGNLNLYSGAALWGSSPSIDTKRNLVYIATGNLYSSPPSVQKCEEEQQNKTHPDYPDPCIQLEDHSESILALDLENGTIIWSHHLGAYDTWVEACSGLVAGPKSPNCPQHVGVDADFGEAPMMLTIQHVDAKNSPPRSQDIVVTGQKNGYVWALDRNNGQLVWVTVAGPGGVSGGTMWGAATDGERIYINLLNSENLNFTLIPSNVVTTGGGWVAIDASNGTILWSVATPDGSVTPGPLAVTNGVVFATSFGKPYGVLFALEATTGKILWQYQTNSSISAGVSIANDCVYLGQGISASTYLLALKVRGSLVDAYCLKV</sequence>
<proteinExistence type="inferred from homology"/>
<feature type="domain" description="Pyrrolo-quinoline quinone repeat" evidence="5">
    <location>
        <begin position="492"/>
        <end position="652"/>
    </location>
</feature>
<keyword evidence="3" id="KW-0560">Oxidoreductase</keyword>
<evidence type="ECO:0000256" key="2">
    <source>
        <dbReference type="ARBA" id="ARBA00008156"/>
    </source>
</evidence>
<dbReference type="Pfam" id="PF13360">
    <property type="entry name" value="PQQ_2"/>
    <property type="match status" value="2"/>
</dbReference>
<keyword evidence="7" id="KW-1185">Reference proteome</keyword>
<dbReference type="SUPFAM" id="SSF50998">
    <property type="entry name" value="Quinoprotein alcohol dehydrogenase-like"/>
    <property type="match status" value="1"/>
</dbReference>
<organism evidence="6 7">
    <name type="scientific">Sphagnum jensenii</name>
    <dbReference type="NCBI Taxonomy" id="128206"/>
    <lineage>
        <taxon>Eukaryota</taxon>
        <taxon>Viridiplantae</taxon>
        <taxon>Streptophyta</taxon>
        <taxon>Embryophyta</taxon>
        <taxon>Bryophyta</taxon>
        <taxon>Sphagnophytina</taxon>
        <taxon>Sphagnopsida</taxon>
        <taxon>Sphagnales</taxon>
        <taxon>Sphagnaceae</taxon>
        <taxon>Sphagnum</taxon>
    </lineage>
</organism>
<accession>A0ABP0W8F5</accession>
<protein>
    <recommendedName>
        <fullName evidence="5">Pyrrolo-quinoline quinone repeat domain-containing protein</fullName>
    </recommendedName>
</protein>
<comment type="similarity">
    <text evidence="2">Belongs to the bacterial PQQ dehydrogenase family.</text>
</comment>
<evidence type="ECO:0000313" key="6">
    <source>
        <dbReference type="EMBL" id="CAK9263093.1"/>
    </source>
</evidence>
<gene>
    <name evidence="6" type="ORF">CSSPJE1EN1_LOCUS8571</name>
</gene>
<keyword evidence="4" id="KW-1133">Transmembrane helix</keyword>
<dbReference type="Proteomes" id="UP001497444">
    <property type="component" value="Chromosome 15"/>
</dbReference>
<evidence type="ECO:0000256" key="4">
    <source>
        <dbReference type="SAM" id="Phobius"/>
    </source>
</evidence>
<evidence type="ECO:0000313" key="7">
    <source>
        <dbReference type="Proteomes" id="UP001497444"/>
    </source>
</evidence>
<keyword evidence="4" id="KW-0472">Membrane</keyword>
<keyword evidence="4" id="KW-0812">Transmembrane</keyword>
<dbReference type="Gene3D" id="2.140.10.10">
    <property type="entry name" value="Quinoprotein alcohol dehydrogenase-like superfamily"/>
    <property type="match status" value="1"/>
</dbReference>
<dbReference type="PANTHER" id="PTHR32303">
    <property type="entry name" value="QUINOPROTEIN ALCOHOL DEHYDROGENASE (CYTOCHROME C)"/>
    <property type="match status" value="1"/>
</dbReference>
<evidence type="ECO:0000256" key="3">
    <source>
        <dbReference type="ARBA" id="ARBA00023002"/>
    </source>
</evidence>
<reference evidence="6" key="1">
    <citation type="submission" date="2024-02" db="EMBL/GenBank/DDBJ databases">
        <authorList>
            <consortium name="ELIXIR-Norway"/>
            <consortium name="Elixir Norway"/>
        </authorList>
    </citation>
    <scope>NUCLEOTIDE SEQUENCE</scope>
</reference>
<dbReference type="PANTHER" id="PTHR32303:SF10">
    <property type="entry name" value="OUTER MEMBRANE PROTEIN ASSEMBLY FACTOR BAMB"/>
    <property type="match status" value="1"/>
</dbReference>